<proteinExistence type="predicted"/>
<dbReference type="EMBL" id="LN483076">
    <property type="protein sequence ID" value="CEA04611.1"/>
    <property type="molecule type" value="Genomic_DNA"/>
</dbReference>
<evidence type="ECO:0000313" key="1">
    <source>
        <dbReference type="EMBL" id="CEA04611.1"/>
    </source>
</evidence>
<dbReference type="PATRIC" id="fig|1461583.4.peg.1971"/>
<organism evidence="1">
    <name type="scientific">Metalysinibacillus saudimassiliensis</name>
    <dbReference type="NCBI Taxonomy" id="1461583"/>
    <lineage>
        <taxon>Bacteria</taxon>
        <taxon>Bacillati</taxon>
        <taxon>Bacillota</taxon>
        <taxon>Bacilli</taxon>
        <taxon>Bacillales</taxon>
        <taxon>Caryophanaceae</taxon>
        <taxon>Metalysinibacillus</taxon>
    </lineage>
</organism>
<gene>
    <name evidence="1" type="ORF">BN1050_02048</name>
</gene>
<protein>
    <submittedName>
        <fullName evidence="1">Uncharacterized protein</fullName>
    </submittedName>
</protein>
<accession>A0A078MIP7</accession>
<dbReference type="HOGENOM" id="CLU_164697_0_0_9"/>
<reference evidence="1" key="1">
    <citation type="submission" date="2014-07" db="EMBL/GenBank/DDBJ databases">
        <authorList>
            <person name="Urmite Genomes Urmite Genomes"/>
        </authorList>
    </citation>
    <scope>NUCLEOTIDE SEQUENCE</scope>
    <source>
        <strain evidence="1">13S34_air</strain>
    </source>
</reference>
<name>A0A078MIP7_9BACL</name>
<sequence length="114" mass="13953">MAEIISLTQFKQQKQLQVHIARNCNFDQPDEIDALIVEGSLRVKNHTEFLAYLHHLYEQELTPREVFYDVFYLQPRQFARRYGLDWWRCVQYAVTFLTILKENERDEYVTFLYR</sequence>
<dbReference type="AlphaFoldDB" id="A0A078MIP7"/>